<evidence type="ECO:0000313" key="1">
    <source>
        <dbReference type="EMBL" id="KFO24199.1"/>
    </source>
</evidence>
<accession>A0A091CWV4</accession>
<reference evidence="1 2" key="1">
    <citation type="submission" date="2013-11" db="EMBL/GenBank/DDBJ databases">
        <title>The Damaraland mole rat (Fukomys damarensis) genome and evolution of African mole rats.</title>
        <authorList>
            <person name="Gladyshev V.N."/>
            <person name="Fang X."/>
        </authorList>
    </citation>
    <scope>NUCLEOTIDE SEQUENCE [LARGE SCALE GENOMIC DNA]</scope>
    <source>
        <tissue evidence="1">Liver</tissue>
    </source>
</reference>
<dbReference type="Proteomes" id="UP000028990">
    <property type="component" value="Unassembled WGS sequence"/>
</dbReference>
<keyword evidence="2" id="KW-1185">Reference proteome</keyword>
<name>A0A091CWV4_FUKDA</name>
<protein>
    <submittedName>
        <fullName evidence="1">Uncharacterized protein</fullName>
    </submittedName>
</protein>
<evidence type="ECO:0000313" key="2">
    <source>
        <dbReference type="Proteomes" id="UP000028990"/>
    </source>
</evidence>
<organism evidence="1 2">
    <name type="scientific">Fukomys damarensis</name>
    <name type="common">Damaraland mole rat</name>
    <name type="synonym">Cryptomys damarensis</name>
    <dbReference type="NCBI Taxonomy" id="885580"/>
    <lineage>
        <taxon>Eukaryota</taxon>
        <taxon>Metazoa</taxon>
        <taxon>Chordata</taxon>
        <taxon>Craniata</taxon>
        <taxon>Vertebrata</taxon>
        <taxon>Euteleostomi</taxon>
        <taxon>Mammalia</taxon>
        <taxon>Eutheria</taxon>
        <taxon>Euarchontoglires</taxon>
        <taxon>Glires</taxon>
        <taxon>Rodentia</taxon>
        <taxon>Hystricomorpha</taxon>
        <taxon>Bathyergidae</taxon>
        <taxon>Fukomys</taxon>
    </lineage>
</organism>
<gene>
    <name evidence="1" type="ORF">H920_14329</name>
</gene>
<dbReference type="AlphaFoldDB" id="A0A091CWV4"/>
<dbReference type="EMBL" id="KN123629">
    <property type="protein sequence ID" value="KFO24199.1"/>
    <property type="molecule type" value="Genomic_DNA"/>
</dbReference>
<sequence length="102" mass="11209">MSVAVESSTCFVLIESDHIGLVCLFATPTLTFITGPIEISRRGRIRNTTIKPTAGTQKRMCACTHARTHFPPPLQPRYNPISHTTLRCVAKWGPAPSLPLSH</sequence>
<proteinExistence type="predicted"/>